<keyword evidence="2" id="KW-0812">Transmembrane</keyword>
<dbReference type="AlphaFoldDB" id="A0A367LEA4"/>
<evidence type="ECO:0000313" key="3">
    <source>
        <dbReference type="EMBL" id="RCI12562.1"/>
    </source>
</evidence>
<evidence type="ECO:0000256" key="2">
    <source>
        <dbReference type="SAM" id="Phobius"/>
    </source>
</evidence>
<reference evidence="3 4" key="1">
    <citation type="journal article" date="2015" name="BMC Genomics">
        <title>Insights from the genome of Ophiocordyceps polyrhachis-furcata to pathogenicity and host specificity in insect fungi.</title>
        <authorList>
            <person name="Wichadakul D."/>
            <person name="Kobmoo N."/>
            <person name="Ingsriswang S."/>
            <person name="Tangphatsornruang S."/>
            <person name="Chantasingh D."/>
            <person name="Luangsa-ard J.J."/>
            <person name="Eurwilaichitr L."/>
        </authorList>
    </citation>
    <scope>NUCLEOTIDE SEQUENCE [LARGE SCALE GENOMIC DNA]</scope>
    <source>
        <strain evidence="3 4">BCC 54312</strain>
    </source>
</reference>
<feature type="region of interest" description="Disordered" evidence="1">
    <location>
        <begin position="1"/>
        <end position="20"/>
    </location>
</feature>
<evidence type="ECO:0000256" key="1">
    <source>
        <dbReference type="SAM" id="MobiDB-lite"/>
    </source>
</evidence>
<dbReference type="OrthoDB" id="5428040at2759"/>
<feature type="transmembrane region" description="Helical" evidence="2">
    <location>
        <begin position="576"/>
        <end position="598"/>
    </location>
</feature>
<keyword evidence="2" id="KW-1133">Transmembrane helix</keyword>
<dbReference type="Proteomes" id="UP000253664">
    <property type="component" value="Unassembled WGS sequence"/>
</dbReference>
<dbReference type="EMBL" id="LKCN02000007">
    <property type="protein sequence ID" value="RCI12562.1"/>
    <property type="molecule type" value="Genomic_DNA"/>
</dbReference>
<gene>
    <name evidence="3" type="ORF">L249_0337</name>
</gene>
<proteinExistence type="predicted"/>
<evidence type="ECO:0000313" key="4">
    <source>
        <dbReference type="Proteomes" id="UP000253664"/>
    </source>
</evidence>
<keyword evidence="4" id="KW-1185">Reference proteome</keyword>
<protein>
    <submittedName>
        <fullName evidence="3">Uncharacterized protein</fullName>
    </submittedName>
</protein>
<feature type="compositionally biased region" description="Basic and acidic residues" evidence="1">
    <location>
        <begin position="1"/>
        <end position="11"/>
    </location>
</feature>
<name>A0A367LEA4_9HYPO</name>
<feature type="transmembrane region" description="Helical" evidence="2">
    <location>
        <begin position="164"/>
        <end position="189"/>
    </location>
</feature>
<organism evidence="3 4">
    <name type="scientific">Ophiocordyceps polyrhachis-furcata BCC 54312</name>
    <dbReference type="NCBI Taxonomy" id="1330021"/>
    <lineage>
        <taxon>Eukaryota</taxon>
        <taxon>Fungi</taxon>
        <taxon>Dikarya</taxon>
        <taxon>Ascomycota</taxon>
        <taxon>Pezizomycotina</taxon>
        <taxon>Sordariomycetes</taxon>
        <taxon>Hypocreomycetidae</taxon>
        <taxon>Hypocreales</taxon>
        <taxon>Ophiocordycipitaceae</taxon>
        <taxon>Ophiocordyceps</taxon>
    </lineage>
</organism>
<feature type="transmembrane region" description="Helical" evidence="2">
    <location>
        <begin position="87"/>
        <end position="108"/>
    </location>
</feature>
<feature type="transmembrane region" description="Helical" evidence="2">
    <location>
        <begin position="41"/>
        <end position="67"/>
    </location>
</feature>
<keyword evidence="2" id="KW-0472">Membrane</keyword>
<sequence>MRHTMLREGRNRQKAPPTAHISHNPHFIPQAMAARNTIQAISIWGCCILGLGTTAIIATIGFLYLFWTESETAATNSRPPSALWNAIVFSGWAARAITISSILIRLVIGLQSGLMTAMLASIVIEKRGVHLAQLPALSIMRCISSGAQNLYEPLASGPRNLETLCYGVIAVLAVAVSMASNFTSTLLLADFGAVNVQAATKVDSVPIGINSTHTTTGIDHWRSQPNSFPRFAELAADPIPVPGIQDTGPSLRAFLPYQTAADRESVKTFDGPAPVLDFRVVCLRPQLHNLAVSYSLHMTSTSMYITGWFAGFDPAYNIKSPASTTGDFNCTMVQTFGATNDYNVKSLCFTQLQGPDDDGTSSHRSLIFSMDDSEYLEPWSFKHFVHSTDGAWSAWTSRDKTQTLRATACRNLADEPQVRHVNMMATEPHKEPSTEFHAESGKVKTGDIISLYCRQCSPSAPRTGRMGLKLLSGSYDLGKLVYIPVYESLGKGLYQDLPWNPVAPMSNSGNSINEVFIDVFWDIIDQTGNAAFAVQTLFTILSQISYYNSLTRFTIHLDGQRKSWEEHVVPTRRGGLAGVMTIISAHLLLLLLVSVLFMRTTCSSFLFNSWPAVMQLYCALPLEDGTKKRPDMTDKEVKKQLESQGLQNTTYWISQSCKMKV</sequence>
<accession>A0A367LEA4</accession>
<comment type="caution">
    <text evidence="3">The sequence shown here is derived from an EMBL/GenBank/DDBJ whole genome shotgun (WGS) entry which is preliminary data.</text>
</comment>